<accession>A0A3Q1JJ83</accession>
<organism evidence="3 4">
    <name type="scientific">Anabas testudineus</name>
    <name type="common">Climbing perch</name>
    <name type="synonym">Anthias testudineus</name>
    <dbReference type="NCBI Taxonomy" id="64144"/>
    <lineage>
        <taxon>Eukaryota</taxon>
        <taxon>Metazoa</taxon>
        <taxon>Chordata</taxon>
        <taxon>Craniata</taxon>
        <taxon>Vertebrata</taxon>
        <taxon>Euteleostomi</taxon>
        <taxon>Actinopterygii</taxon>
        <taxon>Neopterygii</taxon>
        <taxon>Teleostei</taxon>
        <taxon>Neoteleostei</taxon>
        <taxon>Acanthomorphata</taxon>
        <taxon>Anabantaria</taxon>
        <taxon>Anabantiformes</taxon>
        <taxon>Anabantoidei</taxon>
        <taxon>Anabantidae</taxon>
        <taxon>Anabas</taxon>
    </lineage>
</organism>
<feature type="compositionally biased region" description="Low complexity" evidence="1">
    <location>
        <begin position="1733"/>
        <end position="1742"/>
    </location>
</feature>
<feature type="compositionally biased region" description="Polar residues" evidence="1">
    <location>
        <begin position="1042"/>
        <end position="1054"/>
    </location>
</feature>
<feature type="compositionally biased region" description="Low complexity" evidence="1">
    <location>
        <begin position="1671"/>
        <end position="1689"/>
    </location>
</feature>
<feature type="region of interest" description="Disordered" evidence="1">
    <location>
        <begin position="1177"/>
        <end position="1199"/>
    </location>
</feature>
<feature type="compositionally biased region" description="Polar residues" evidence="1">
    <location>
        <begin position="718"/>
        <end position="731"/>
    </location>
</feature>
<feature type="domain" description="PDZ" evidence="2">
    <location>
        <begin position="1243"/>
        <end position="1327"/>
    </location>
</feature>
<dbReference type="CDD" id="cd06758">
    <property type="entry name" value="PDZ2_PDZD2-like"/>
    <property type="match status" value="1"/>
</dbReference>
<feature type="compositionally biased region" description="Polar residues" evidence="1">
    <location>
        <begin position="240"/>
        <end position="251"/>
    </location>
</feature>
<feature type="compositionally biased region" description="Polar residues" evidence="1">
    <location>
        <begin position="2151"/>
        <end position="2160"/>
    </location>
</feature>
<dbReference type="Pfam" id="PF00595">
    <property type="entry name" value="PDZ"/>
    <property type="match status" value="5"/>
</dbReference>
<dbReference type="CDD" id="cd06760">
    <property type="entry name" value="PDZ4_PDZD2-PDZ2_hPro-IL-16-like"/>
    <property type="match status" value="1"/>
</dbReference>
<dbReference type="SMART" id="SM00228">
    <property type="entry name" value="PDZ"/>
    <property type="match status" value="7"/>
</dbReference>
<dbReference type="GeneID" id="113151396"/>
<dbReference type="PANTHER" id="PTHR11324">
    <property type="entry name" value="IL16-RELATED"/>
    <property type="match status" value="1"/>
</dbReference>
<dbReference type="Gene3D" id="2.30.42.10">
    <property type="match status" value="7"/>
</dbReference>
<feature type="region of interest" description="Disordered" evidence="1">
    <location>
        <begin position="1519"/>
        <end position="1548"/>
    </location>
</feature>
<sequence>MPITQDNALSILPLLEDWHRAQTTRSQQDHNLIQESSVFKHGDQDSYQNGEGDSVCSSNSVNSINVEDMSLCLAAIQKLVEYIKFNFMESDTAPSPSLTSCREGLDVEVHAVFLSKDEGDTAEFGLSFGNIPIFGDPDGRKKGGPRRRRDQGPIMDVGCIWVTEVKKKSPAACCGGIKLRDELLSMNGQLMVGVDVSGASYLADQCWNGGCIYLIMLRRVKRKAPLPPCDINGTVIPPISSDSCEGQQQDRAASEPSDRSANCKRTRKFGVISRSSFKQDTGDNTHSEQKSCYNGYNSSASTDAPLSPAGDDSGCILSTHAPTEESLDTFPQVRAVPQRLHRGSTATLPVRCHSQLLDCKMDSFSSEPSGQVREGSNIWKMHMVKGQEGLGIQITGGRGSKRSPHGIIITHIEEGGAIHRDGRLRAGDELLMINGQSLVGLTHQEAVAILRSTTGLVQLVVASREESDVGFERFPSTSLPDLVSTCSSSSSLSQTAPLCSPQTSISSTSLHSPYMLTNLEKLEEKSPEEAPKGPCCSPTTMKLCRSQGGSSRLESVGEDDELFVEDGVSSCEVVEKPPPGRRKHSLPHQLDTAGVRQDYQIIKKSARSLSTVQVESPWRLAQPSIISSIVLMKGQGKGLGFSIVGGQDSARGQMGIFVKTIFPHGAAAADGRLKEGDELLEVNGESLQGLTHQQAIQTFKQLKKGVVTLTIRTRLRSPSLTPCPTPTFLSRSSSPNSNTSGGTPVPSGFDETDGRKGPGPKDCIIMEVTLNKEPGVGLGIGVCCLTLENSTPGIYIHSLALGSVAKMDGRLSRGDQILEVDSVSLRHAALSEAYAILSECGPGPVSLIISRHPNPKVSEQEMDHIIARSTHRDKLSRSRHPSQGLSCKISYPMTKDSPGDSSPALSWTMKRFLEPASRQGSLSSEAELSQYFSNEVSSHTFLSESMLMGSHSDEALHQQSCSTSMEDNSSQPHEVESGHVYSTSQDKKPVQVAQPIAVSSPSSVRSPLLRQRRVMRSEDELSDDEDSDNTGNVGLFHRATKSDSVNPTDVQTSHISKTDSEVIIATSSLDVDGDSEDGGDLQRCGSLDVTTPPYDSFPHFEEGITNKSESPASESPFLPFRCSSEYKAGVASSMGSESSNLTVLNENYTNQDDGQLESKRSPKLEHKAVTRVKSMLSTEAPNLPQQHKAKADETSPGLLVSSPPPPPAMQCVRNPRTAGGLTPHQHCQKGDASELVGVYTIDTVTLRRSEDESFGLNLEIMSSPLKVVITGLKPGGAAVRESSAKLSPGDEIVKIGEKLVCSSSYQEICDLMCNLPMTLCFEVKRPVSAVDRLSSLILSSGINDGATKQNPTSSVQGMSNEGQVISRDSGNIQIPITNTDDMLCSDESRHIQSSKTPVSKEPVSCCSSQPTVALPEKAGFQVIAQSSPLDYSIVDADKVDEKGGILSVETPHENQPMENHSERRNAGPTCMYPDSDDSDSSSDSSVIVNKMADSKTGLHEPSSDEEEVEICLDDAQQPASGGKSCLRLSPTGSSPFQRPSSQNTKLDMTSEVLYVPSNGLLRDKDNSVTKAQSTQHSQVFKVSSAQQSSQSSNSSVPVSSIGCHVNSAIDLYNKVTACAASNPASLSVYSSSAPPDTHCVTQCATANVHADTSVASDLLKNLNTQTPHLPSLESDTSGSSISTSETRVSVSMKNMEKVLECSPNLNPHASSYLLDNSDLKLKVESQIRPKTNSPKLKGLSIKSKSKPEEESFQKPSSSENQVLANTKAALNQPTKLPPITTMSSFLQTSNQPNTNNCHSLPKVSEGRQIPPEHGHSGDTLQTVKLAKEKDVHLGAKTPAKSNGQAHQLTTQRTFIEVRLSSLSGSSSPVMARNESVHFKHAQRGTDRSAPVLSSAISTEVKTSSMSSITEYSLCSTKEDHSLTTSNGSKPSPVETSETIKSSTSRLYVKTTERRSFSTDTALSAEYNPFSVRHKIKSFENLANFDKPMSKSSDSQSYALTYRASLNQRIAGYMGLINSGDCQTRHRSSYVESLLPTTPSSPLLGKSPHSITLINLELPHTGCRTTPLTEAQVQKASDGISTQTPPVLRRKHNKIPSNRLRQLRALSMPELEKLCTEDFTAVDNTQASIHQEPTKLTEPESFLPPATLTKANVNRVSQGDSRSTEETPLGTSETRGQQLGWSISLKELATSPMSQCKLQTQLRLMTAKSHVSALLQQVRDLSEVNDNTHIVVLSKEGGSGLGFSIAGGVDLEQKAITVHRVFSKGAASLEGTIQRGDTILSINGTSLEGKTHGEAVSCLHQARLSSQALVVICRVRDSGLSLSQNLCSARKTSMEAGTVMDVGPDGALAVELHKTSAGLGFSLEGGKSSSHGDRPLIVKRIFKGGAAELSGLIGVGDEVLSINGCSLEGLMHHDAWKIIKATNEGPNHLLIRKPSTS</sequence>
<dbReference type="SUPFAM" id="SSF50156">
    <property type="entry name" value="PDZ domain-like"/>
    <property type="match status" value="7"/>
</dbReference>
<dbReference type="PANTHER" id="PTHR11324:SF16">
    <property type="entry name" value="PDZ DOMAIN-CONTAINING PROTEIN 2"/>
    <property type="match status" value="1"/>
</dbReference>
<dbReference type="InterPro" id="IPR001478">
    <property type="entry name" value="PDZ"/>
</dbReference>
<dbReference type="PROSITE" id="PS50106">
    <property type="entry name" value="PDZ"/>
    <property type="match status" value="6"/>
</dbReference>
<evidence type="ECO:0000313" key="3">
    <source>
        <dbReference type="Ensembl" id="ENSATEP00000014901.1"/>
    </source>
</evidence>
<reference evidence="3" key="3">
    <citation type="submission" date="2025-09" db="UniProtKB">
        <authorList>
            <consortium name="Ensembl"/>
        </authorList>
    </citation>
    <scope>IDENTIFICATION</scope>
</reference>
<feature type="domain" description="PDZ" evidence="2">
    <location>
        <begin position="767"/>
        <end position="841"/>
    </location>
</feature>
<dbReference type="FunFam" id="2.30.42.10:FF:000127">
    <property type="entry name" value="Pro-interleukin-16"/>
    <property type="match status" value="1"/>
</dbReference>
<dbReference type="CDD" id="cd06759">
    <property type="entry name" value="PDZ3_PDZD2-PDZ1_hPro-IL-16-like"/>
    <property type="match status" value="1"/>
</dbReference>
<feature type="domain" description="PDZ" evidence="2">
    <location>
        <begin position="2229"/>
        <end position="2301"/>
    </location>
</feature>
<dbReference type="CDD" id="cd23061">
    <property type="entry name" value="PDZ1_PDZD2-like"/>
    <property type="match status" value="1"/>
</dbReference>
<gene>
    <name evidence="3" type="primary">PDZD2</name>
</gene>
<dbReference type="InParanoid" id="A0A3Q1JJ83"/>
<feature type="compositionally biased region" description="Polar residues" evidence="1">
    <location>
        <begin position="1760"/>
        <end position="1798"/>
    </location>
</feature>
<feature type="region of interest" description="Disordered" evidence="1">
    <location>
        <begin position="1665"/>
        <end position="1689"/>
    </location>
</feature>
<feature type="region of interest" description="Disordered" evidence="1">
    <location>
        <begin position="950"/>
        <end position="1054"/>
    </location>
</feature>
<feature type="domain" description="PDZ" evidence="2">
    <location>
        <begin position="628"/>
        <end position="714"/>
    </location>
</feature>
<feature type="region of interest" description="Disordered" evidence="1">
    <location>
        <begin position="1916"/>
        <end position="1942"/>
    </location>
</feature>
<feature type="region of interest" description="Disordered" evidence="1">
    <location>
        <begin position="718"/>
        <end position="758"/>
    </location>
</feature>
<feature type="region of interest" description="Disordered" evidence="1">
    <location>
        <begin position="240"/>
        <end position="263"/>
    </location>
</feature>
<dbReference type="STRING" id="64144.ENSATEP00000014901"/>
<dbReference type="GeneTree" id="ENSGT00940000157749"/>
<name>A0A3Q1JJ83_ANATE</name>
<dbReference type="RefSeq" id="XP_026200157.1">
    <property type="nucleotide sequence ID" value="XM_026344372.1"/>
</dbReference>
<dbReference type="CDD" id="cd06762">
    <property type="entry name" value="PDZ6_PDZD2-PDZ3_hPro-IL-16-like"/>
    <property type="match status" value="1"/>
</dbReference>
<keyword evidence="4" id="KW-1185">Reference proteome</keyword>
<feature type="region of interest" description="Disordered" evidence="1">
    <location>
        <begin position="1724"/>
        <end position="1820"/>
    </location>
</feature>
<feature type="region of interest" description="Disordered" evidence="1">
    <location>
        <begin position="1448"/>
        <end position="1485"/>
    </location>
</feature>
<evidence type="ECO:0000313" key="4">
    <source>
        <dbReference type="Proteomes" id="UP000265040"/>
    </source>
</evidence>
<evidence type="ECO:0000256" key="1">
    <source>
        <dbReference type="SAM" id="MobiDB-lite"/>
    </source>
</evidence>
<feature type="domain" description="PDZ" evidence="2">
    <location>
        <begin position="2348"/>
        <end position="2433"/>
    </location>
</feature>
<feature type="compositionally biased region" description="Low complexity" evidence="1">
    <location>
        <begin position="732"/>
        <end position="744"/>
    </location>
</feature>
<feature type="region of interest" description="Disordered" evidence="1">
    <location>
        <begin position="2151"/>
        <end position="2175"/>
    </location>
</feature>
<feature type="region of interest" description="Disordered" evidence="1">
    <location>
        <begin position="870"/>
        <end position="903"/>
    </location>
</feature>
<reference evidence="3" key="1">
    <citation type="submission" date="2021-04" db="EMBL/GenBank/DDBJ databases">
        <authorList>
            <consortium name="Wellcome Sanger Institute Data Sharing"/>
        </authorList>
    </citation>
    <scope>NUCLEOTIDE SEQUENCE [LARGE SCALE GENOMIC DNA]</scope>
</reference>
<feature type="compositionally biased region" description="Low complexity" evidence="1">
    <location>
        <begin position="998"/>
        <end position="1009"/>
    </location>
</feature>
<protein>
    <recommendedName>
        <fullName evidence="2">PDZ domain-containing protein</fullName>
    </recommendedName>
</protein>
<dbReference type="OMA" id="EICELMH"/>
<dbReference type="Proteomes" id="UP000265040">
    <property type="component" value="Chromosome 9"/>
</dbReference>
<feature type="compositionally biased region" description="Polar residues" evidence="1">
    <location>
        <begin position="1922"/>
        <end position="1942"/>
    </location>
</feature>
<feature type="compositionally biased region" description="Polar residues" evidence="1">
    <location>
        <begin position="1530"/>
        <end position="1547"/>
    </location>
</feature>
<dbReference type="InterPro" id="IPR036034">
    <property type="entry name" value="PDZ_sf"/>
</dbReference>
<feature type="domain" description="PDZ" evidence="2">
    <location>
        <begin position="380"/>
        <end position="465"/>
    </location>
</feature>
<feature type="compositionally biased region" description="Polar residues" evidence="1">
    <location>
        <begin position="957"/>
        <end position="972"/>
    </location>
</feature>
<reference evidence="3" key="2">
    <citation type="submission" date="2025-08" db="UniProtKB">
        <authorList>
            <consortium name="Ensembl"/>
        </authorList>
    </citation>
    <scope>IDENTIFICATION</scope>
</reference>
<evidence type="ECO:0000259" key="2">
    <source>
        <dbReference type="PROSITE" id="PS50106"/>
    </source>
</evidence>
<dbReference type="OrthoDB" id="42382at2759"/>
<dbReference type="CDD" id="cd06763">
    <property type="entry name" value="PDZ7_PDZD2-PDZ4_hPro-IL-16-like"/>
    <property type="match status" value="1"/>
</dbReference>
<proteinExistence type="predicted"/>
<dbReference type="Ensembl" id="ENSATET00000015137.3">
    <property type="protein sequence ID" value="ENSATEP00000014901.1"/>
    <property type="gene ID" value="ENSATEG00000010387.3"/>
</dbReference>